<dbReference type="Gene3D" id="3.40.630.10">
    <property type="entry name" value="Zn peptidases"/>
    <property type="match status" value="1"/>
</dbReference>
<dbReference type="InterPro" id="IPR036264">
    <property type="entry name" value="Bact_exopeptidase_dim_dom"/>
</dbReference>
<dbReference type="PIRSF" id="PIRSF037238">
    <property type="entry name" value="Carboxypeptidase_G2"/>
    <property type="match status" value="1"/>
</dbReference>
<feature type="domain" description="Peptidase M20 dimerisation" evidence="6">
    <location>
        <begin position="197"/>
        <end position="296"/>
    </location>
</feature>
<dbReference type="CDD" id="cd03885">
    <property type="entry name" value="M20_CPDG2"/>
    <property type="match status" value="1"/>
</dbReference>
<feature type="active site" evidence="5">
    <location>
        <position position="100"/>
    </location>
</feature>
<dbReference type="OrthoDB" id="9783294at2"/>
<dbReference type="Gene3D" id="3.30.70.360">
    <property type="match status" value="1"/>
</dbReference>
<dbReference type="PANTHER" id="PTHR43808:SF9">
    <property type="entry name" value="BLL0789 PROTEIN"/>
    <property type="match status" value="1"/>
</dbReference>
<dbReference type="InterPro" id="IPR011650">
    <property type="entry name" value="Peptidase_M20_dimer"/>
</dbReference>
<organism evidence="7 8">
    <name type="scientific">Tengunoibacter tsumagoiensis</name>
    <dbReference type="NCBI Taxonomy" id="2014871"/>
    <lineage>
        <taxon>Bacteria</taxon>
        <taxon>Bacillati</taxon>
        <taxon>Chloroflexota</taxon>
        <taxon>Ktedonobacteria</taxon>
        <taxon>Ktedonobacterales</taxon>
        <taxon>Dictyobacteraceae</taxon>
        <taxon>Tengunoibacter</taxon>
    </lineage>
</organism>
<dbReference type="InterPro" id="IPR002933">
    <property type="entry name" value="Peptidase_M20"/>
</dbReference>
<dbReference type="InterPro" id="IPR001261">
    <property type="entry name" value="ArgE/DapE_CS"/>
</dbReference>
<dbReference type="PROSITE" id="PS00758">
    <property type="entry name" value="ARGE_DAPE_CPG2_1"/>
    <property type="match status" value="1"/>
</dbReference>
<name>A0A401ZW15_9CHLR</name>
<dbReference type="SUPFAM" id="SSF53187">
    <property type="entry name" value="Zn-dependent exopeptidases"/>
    <property type="match status" value="1"/>
</dbReference>
<dbReference type="AlphaFoldDB" id="A0A401ZW15"/>
<dbReference type="GO" id="GO:0046872">
    <property type="term" value="F:metal ion binding"/>
    <property type="evidence" value="ECO:0007669"/>
    <property type="project" value="UniProtKB-KW"/>
</dbReference>
<evidence type="ECO:0000313" key="8">
    <source>
        <dbReference type="Proteomes" id="UP000287352"/>
    </source>
</evidence>
<dbReference type="Proteomes" id="UP000287352">
    <property type="component" value="Unassembled WGS sequence"/>
</dbReference>
<evidence type="ECO:0000256" key="2">
    <source>
        <dbReference type="ARBA" id="ARBA00022723"/>
    </source>
</evidence>
<protein>
    <submittedName>
        <fullName evidence="7">Peptidase M20</fullName>
    </submittedName>
</protein>
<keyword evidence="4" id="KW-0862">Zinc</keyword>
<accession>A0A401ZW15</accession>
<sequence>MSTRISISQQTQKIYREQEVEAYVQANLQKYLQELTDLCAIDSGTYHRSGVNEVALYLAGRMRGLGMDVTVFEYEQWGSDVLGVIKGSGQEKVLLLGHMDTVYPVGTAASRPVRVEGDMVYGPGVYDMKGCVLAAIYAIEALVTNGERPFGEIRFLCVSDEEIGDRHSKELIWQLCQGANRVLVLEGARANGDLVSARKGGAWYKLKASGHAAHAGVEPEKGSNAILELAHQIVKFQSLHGLREGVTINVGRIAGGIATNVVPDSAEVTIDLRFQTNDDRAEVERRWKEMMEQTQVAGVTLELETDPDNREAMVCTPQSLRLAQTAQEIARHIGFEVNHAATGGISDANYASGYGCPTLDGLGPVGGLDHSPNEYIELNSIAPRTALLAGLLCSIEPELEIIPSPDL</sequence>
<proteinExistence type="predicted"/>
<dbReference type="RefSeq" id="WP_126578734.1">
    <property type="nucleotide sequence ID" value="NZ_BIFR01000001.1"/>
</dbReference>
<evidence type="ECO:0000256" key="5">
    <source>
        <dbReference type="PIRSR" id="PIRSR037238-1"/>
    </source>
</evidence>
<evidence type="ECO:0000256" key="4">
    <source>
        <dbReference type="ARBA" id="ARBA00022833"/>
    </source>
</evidence>
<evidence type="ECO:0000313" key="7">
    <source>
        <dbReference type="EMBL" id="GCE11101.1"/>
    </source>
</evidence>
<comment type="cofactor">
    <cofactor evidence="1">
        <name>Zn(2+)</name>
        <dbReference type="ChEBI" id="CHEBI:29105"/>
    </cofactor>
</comment>
<keyword evidence="2" id="KW-0479">Metal-binding</keyword>
<comment type="caution">
    <text evidence="7">The sequence shown here is derived from an EMBL/GenBank/DDBJ whole genome shotgun (WGS) entry which is preliminary data.</text>
</comment>
<evidence type="ECO:0000256" key="1">
    <source>
        <dbReference type="ARBA" id="ARBA00001947"/>
    </source>
</evidence>
<gene>
    <name evidence="7" type="ORF">KTT_09600</name>
</gene>
<keyword evidence="8" id="KW-1185">Reference proteome</keyword>
<dbReference type="GO" id="GO:0016787">
    <property type="term" value="F:hydrolase activity"/>
    <property type="evidence" value="ECO:0007669"/>
    <property type="project" value="UniProtKB-KW"/>
</dbReference>
<keyword evidence="3" id="KW-0378">Hydrolase</keyword>
<reference evidence="8" key="1">
    <citation type="submission" date="2018-12" db="EMBL/GenBank/DDBJ databases">
        <title>Tengunoibacter tsumagoiensis gen. nov., sp. nov., Dictyobacter kobayashii sp. nov., D. alpinus sp. nov., and D. joshuensis sp. nov. and description of Dictyobacteraceae fam. nov. within the order Ktedonobacterales isolated from Tengu-no-mugimeshi.</title>
        <authorList>
            <person name="Wang C.M."/>
            <person name="Zheng Y."/>
            <person name="Sakai Y."/>
            <person name="Toyoda A."/>
            <person name="Minakuchi Y."/>
            <person name="Abe K."/>
            <person name="Yokota A."/>
            <person name="Yabe S."/>
        </authorList>
    </citation>
    <scope>NUCLEOTIDE SEQUENCE [LARGE SCALE GENOMIC DNA]</scope>
    <source>
        <strain evidence="8">Uno3</strain>
    </source>
</reference>
<dbReference type="SUPFAM" id="SSF55031">
    <property type="entry name" value="Bacterial exopeptidase dimerisation domain"/>
    <property type="match status" value="1"/>
</dbReference>
<dbReference type="InterPro" id="IPR017150">
    <property type="entry name" value="Pept_M20_glutamate_carboxypep"/>
</dbReference>
<dbReference type="Pfam" id="PF01546">
    <property type="entry name" value="Peptidase_M20"/>
    <property type="match status" value="1"/>
</dbReference>
<dbReference type="EMBL" id="BIFR01000001">
    <property type="protein sequence ID" value="GCE11101.1"/>
    <property type="molecule type" value="Genomic_DNA"/>
</dbReference>
<dbReference type="InterPro" id="IPR050072">
    <property type="entry name" value="Peptidase_M20A"/>
</dbReference>
<evidence type="ECO:0000256" key="3">
    <source>
        <dbReference type="ARBA" id="ARBA00022801"/>
    </source>
</evidence>
<dbReference type="Pfam" id="PF07687">
    <property type="entry name" value="M20_dimer"/>
    <property type="match status" value="1"/>
</dbReference>
<dbReference type="PANTHER" id="PTHR43808">
    <property type="entry name" value="ACETYLORNITHINE DEACETYLASE"/>
    <property type="match status" value="1"/>
</dbReference>
<evidence type="ECO:0000259" key="6">
    <source>
        <dbReference type="Pfam" id="PF07687"/>
    </source>
</evidence>
<feature type="active site" description="Proton acceptor" evidence="5">
    <location>
        <position position="161"/>
    </location>
</feature>